<proteinExistence type="predicted"/>
<keyword evidence="7" id="KW-1185">Reference proteome</keyword>
<evidence type="ECO:0000313" key="6">
    <source>
        <dbReference type="EMBL" id="CAL1541828.1"/>
    </source>
</evidence>
<dbReference type="PANTHER" id="PTHR45931">
    <property type="entry name" value="SI:CH211-59O9.10"/>
    <property type="match status" value="1"/>
</dbReference>
<dbReference type="SUPFAM" id="SSF57850">
    <property type="entry name" value="RING/U-box"/>
    <property type="match status" value="1"/>
</dbReference>
<dbReference type="Gene3D" id="3.30.40.10">
    <property type="entry name" value="Zinc/RING finger domain, C3HC4 (zinc finger)"/>
    <property type="match status" value="1"/>
</dbReference>
<dbReference type="GO" id="GO:0005634">
    <property type="term" value="C:nucleus"/>
    <property type="evidence" value="ECO:0007669"/>
    <property type="project" value="TreeGrafter"/>
</dbReference>
<keyword evidence="1" id="KW-0479">Metal-binding</keyword>
<protein>
    <recommendedName>
        <fullName evidence="5">RING-type domain-containing protein</fullName>
    </recommendedName>
</protein>
<dbReference type="GO" id="GO:0061630">
    <property type="term" value="F:ubiquitin protein ligase activity"/>
    <property type="evidence" value="ECO:0007669"/>
    <property type="project" value="TreeGrafter"/>
</dbReference>
<dbReference type="SMART" id="SM00184">
    <property type="entry name" value="RING"/>
    <property type="match status" value="1"/>
</dbReference>
<keyword evidence="3" id="KW-0862">Zinc</keyword>
<keyword evidence="2 4" id="KW-0863">Zinc-finger</keyword>
<reference evidence="6 7" key="1">
    <citation type="submission" date="2024-04" db="EMBL/GenBank/DDBJ databases">
        <authorList>
            <consortium name="Genoscope - CEA"/>
            <person name="William W."/>
        </authorList>
    </citation>
    <scope>NUCLEOTIDE SEQUENCE [LARGE SCALE GENOMIC DNA]</scope>
</reference>
<name>A0AAV2I535_LYMST</name>
<comment type="caution">
    <text evidence="6">The sequence shown here is derived from an EMBL/GenBank/DDBJ whole genome shotgun (WGS) entry which is preliminary data.</text>
</comment>
<evidence type="ECO:0000313" key="7">
    <source>
        <dbReference type="Proteomes" id="UP001497497"/>
    </source>
</evidence>
<dbReference type="FunFam" id="3.30.40.10:FF:000388">
    <property type="entry name" value="Putative RING zinc finger domain superfamily protein"/>
    <property type="match status" value="1"/>
</dbReference>
<dbReference type="EMBL" id="CAXITT010000453">
    <property type="protein sequence ID" value="CAL1541828.1"/>
    <property type="molecule type" value="Genomic_DNA"/>
</dbReference>
<dbReference type="InterPro" id="IPR013083">
    <property type="entry name" value="Znf_RING/FYVE/PHD"/>
</dbReference>
<evidence type="ECO:0000256" key="3">
    <source>
        <dbReference type="ARBA" id="ARBA00022833"/>
    </source>
</evidence>
<sequence>MLPSQMCTAQSTPSGACNICLCDYSVGDEISTLPCVHAFHKNCIGKWLEQSATCPVCRSDVKITHN</sequence>
<dbReference type="Proteomes" id="UP001497497">
    <property type="component" value="Unassembled WGS sequence"/>
</dbReference>
<dbReference type="AlphaFoldDB" id="A0AAV2I535"/>
<dbReference type="InterPro" id="IPR001841">
    <property type="entry name" value="Znf_RING"/>
</dbReference>
<evidence type="ECO:0000256" key="4">
    <source>
        <dbReference type="PROSITE-ProRule" id="PRU00175"/>
    </source>
</evidence>
<gene>
    <name evidence="6" type="ORF">GSLYS_00015434001</name>
</gene>
<dbReference type="GO" id="GO:0006511">
    <property type="term" value="P:ubiquitin-dependent protein catabolic process"/>
    <property type="evidence" value="ECO:0007669"/>
    <property type="project" value="TreeGrafter"/>
</dbReference>
<dbReference type="InterPro" id="IPR051834">
    <property type="entry name" value="RING_finger_E3_ligase"/>
</dbReference>
<organism evidence="6 7">
    <name type="scientific">Lymnaea stagnalis</name>
    <name type="common">Great pond snail</name>
    <name type="synonym">Helix stagnalis</name>
    <dbReference type="NCBI Taxonomy" id="6523"/>
    <lineage>
        <taxon>Eukaryota</taxon>
        <taxon>Metazoa</taxon>
        <taxon>Spiralia</taxon>
        <taxon>Lophotrochozoa</taxon>
        <taxon>Mollusca</taxon>
        <taxon>Gastropoda</taxon>
        <taxon>Heterobranchia</taxon>
        <taxon>Euthyneura</taxon>
        <taxon>Panpulmonata</taxon>
        <taxon>Hygrophila</taxon>
        <taxon>Lymnaeoidea</taxon>
        <taxon>Lymnaeidae</taxon>
        <taxon>Lymnaea</taxon>
    </lineage>
</organism>
<feature type="domain" description="RING-type" evidence="5">
    <location>
        <begin position="17"/>
        <end position="58"/>
    </location>
</feature>
<dbReference type="PANTHER" id="PTHR45931:SF3">
    <property type="entry name" value="RING ZINC FINGER-CONTAINING PROTEIN"/>
    <property type="match status" value="1"/>
</dbReference>
<evidence type="ECO:0000256" key="1">
    <source>
        <dbReference type="ARBA" id="ARBA00022723"/>
    </source>
</evidence>
<dbReference type="GO" id="GO:0008270">
    <property type="term" value="F:zinc ion binding"/>
    <property type="evidence" value="ECO:0007669"/>
    <property type="project" value="UniProtKB-KW"/>
</dbReference>
<accession>A0AAV2I535</accession>
<dbReference type="Pfam" id="PF13639">
    <property type="entry name" value="zf-RING_2"/>
    <property type="match status" value="1"/>
</dbReference>
<evidence type="ECO:0000256" key="2">
    <source>
        <dbReference type="ARBA" id="ARBA00022771"/>
    </source>
</evidence>
<dbReference type="PROSITE" id="PS50089">
    <property type="entry name" value="ZF_RING_2"/>
    <property type="match status" value="1"/>
</dbReference>
<evidence type="ECO:0000259" key="5">
    <source>
        <dbReference type="PROSITE" id="PS50089"/>
    </source>
</evidence>